<dbReference type="InterPro" id="IPR002347">
    <property type="entry name" value="SDR_fam"/>
</dbReference>
<dbReference type="FunFam" id="3.40.50.720:FF:000084">
    <property type="entry name" value="Short-chain dehydrogenase reductase"/>
    <property type="match status" value="1"/>
</dbReference>
<evidence type="ECO:0000256" key="2">
    <source>
        <dbReference type="ARBA" id="ARBA00023002"/>
    </source>
</evidence>
<dbReference type="Pfam" id="PF13561">
    <property type="entry name" value="adh_short_C2"/>
    <property type="match status" value="1"/>
</dbReference>
<dbReference type="PANTHER" id="PTHR43639">
    <property type="entry name" value="OXIDOREDUCTASE, SHORT-CHAIN DEHYDROGENASE/REDUCTASE FAMILY (AFU_ORTHOLOGUE AFUA_5G02870)"/>
    <property type="match status" value="1"/>
</dbReference>
<dbReference type="EMBL" id="CP108318">
    <property type="protein sequence ID" value="WTW60325.1"/>
    <property type="molecule type" value="Genomic_DNA"/>
</dbReference>
<evidence type="ECO:0000256" key="1">
    <source>
        <dbReference type="ARBA" id="ARBA00006484"/>
    </source>
</evidence>
<comment type="similarity">
    <text evidence="1">Belongs to the short-chain dehydrogenases/reductases (SDR) family.</text>
</comment>
<sequence length="257" mass="26487">MHTSVGRLLDGRTALVTGGGRGIGAAVARALGRCGAAVAVNYLSNAQAASDVVRDIELERSKAVAVQGDVRDPDSAAEMVRQATELLGGIDILVCNVVGGDAVFRGAALDSGFEIQTRTDAQLRATLNVCRLVAPAMRRRHRGSIVLVGFSESRGSSPELADIAIAKAAQEALMRVLAAELGPDGVRVNTVAPGLVPTDGSGPSGIPPYVATLETITPLRRIAQAEDVADAVLALSSDLTRHITGACLPVDGGRIMH</sequence>
<dbReference type="Gene3D" id="3.40.50.720">
    <property type="entry name" value="NAD(P)-binding Rossmann-like Domain"/>
    <property type="match status" value="1"/>
</dbReference>
<name>A0AAU2UYQ0_9ACTN</name>
<accession>A0AAU2UYQ0</accession>
<keyword evidence="2" id="KW-0560">Oxidoreductase</keyword>
<protein>
    <submittedName>
        <fullName evidence="3">SDR family oxidoreductase</fullName>
    </submittedName>
</protein>
<organism evidence="3">
    <name type="scientific">Streptomyces sp. NBC_00003</name>
    <dbReference type="NCBI Taxonomy" id="2903608"/>
    <lineage>
        <taxon>Bacteria</taxon>
        <taxon>Bacillati</taxon>
        <taxon>Actinomycetota</taxon>
        <taxon>Actinomycetes</taxon>
        <taxon>Kitasatosporales</taxon>
        <taxon>Streptomycetaceae</taxon>
        <taxon>Streptomyces</taxon>
    </lineage>
</organism>
<evidence type="ECO:0000313" key="3">
    <source>
        <dbReference type="EMBL" id="WTW60325.1"/>
    </source>
</evidence>
<dbReference type="SUPFAM" id="SSF51735">
    <property type="entry name" value="NAD(P)-binding Rossmann-fold domains"/>
    <property type="match status" value="1"/>
</dbReference>
<dbReference type="InterPro" id="IPR036291">
    <property type="entry name" value="NAD(P)-bd_dom_sf"/>
</dbReference>
<dbReference type="GO" id="GO:0016491">
    <property type="term" value="F:oxidoreductase activity"/>
    <property type="evidence" value="ECO:0007669"/>
    <property type="project" value="UniProtKB-KW"/>
</dbReference>
<reference evidence="3" key="1">
    <citation type="submission" date="2022-10" db="EMBL/GenBank/DDBJ databases">
        <title>The complete genomes of actinobacterial strains from the NBC collection.</title>
        <authorList>
            <person name="Joergensen T.S."/>
            <person name="Alvarez Arevalo M."/>
            <person name="Sterndorff E.B."/>
            <person name="Faurdal D."/>
            <person name="Vuksanovic O."/>
            <person name="Mourched A.-S."/>
            <person name="Charusanti P."/>
            <person name="Shaw S."/>
            <person name="Blin K."/>
            <person name="Weber T."/>
        </authorList>
    </citation>
    <scope>NUCLEOTIDE SEQUENCE</scope>
    <source>
        <strain evidence="3">NBC_00003</strain>
    </source>
</reference>
<dbReference type="PRINTS" id="PR00081">
    <property type="entry name" value="GDHRDH"/>
</dbReference>
<proteinExistence type="inferred from homology"/>
<gene>
    <name evidence="3" type="ORF">OG549_06555</name>
</gene>
<dbReference type="AlphaFoldDB" id="A0AAU2UYQ0"/>
<dbReference type="PANTHER" id="PTHR43639:SF1">
    <property type="entry name" value="SHORT-CHAIN DEHYDROGENASE_REDUCTASE FAMILY PROTEIN"/>
    <property type="match status" value="1"/>
</dbReference>